<dbReference type="Gene3D" id="3.90.1170.50">
    <property type="entry name" value="Aldehyde oxidase/xanthine dehydrogenase, a/b hammerhead"/>
    <property type="match status" value="1"/>
</dbReference>
<dbReference type="Pfam" id="PF02738">
    <property type="entry name" value="MoCoBD_1"/>
    <property type="match status" value="1"/>
</dbReference>
<evidence type="ECO:0000259" key="4">
    <source>
        <dbReference type="SMART" id="SM01008"/>
    </source>
</evidence>
<keyword evidence="2" id="KW-0560">Oxidoreductase</keyword>
<evidence type="ECO:0000256" key="2">
    <source>
        <dbReference type="ARBA" id="ARBA00023002"/>
    </source>
</evidence>
<organism evidence="5 6">
    <name type="scientific">Calidifontibacter indicus</name>
    <dbReference type="NCBI Taxonomy" id="419650"/>
    <lineage>
        <taxon>Bacteria</taxon>
        <taxon>Bacillati</taxon>
        <taxon>Actinomycetota</taxon>
        <taxon>Actinomycetes</taxon>
        <taxon>Micrococcales</taxon>
        <taxon>Dermacoccaceae</taxon>
        <taxon>Calidifontibacter</taxon>
    </lineage>
</organism>
<dbReference type="AlphaFoldDB" id="A0A3D9UK14"/>
<dbReference type="PANTHER" id="PTHR11908">
    <property type="entry name" value="XANTHINE DEHYDROGENASE"/>
    <property type="match status" value="1"/>
</dbReference>
<dbReference type="InterPro" id="IPR016208">
    <property type="entry name" value="Ald_Oxase/xanthine_DH-like"/>
</dbReference>
<dbReference type="InterPro" id="IPR000674">
    <property type="entry name" value="Ald_Oxase/Xan_DH_a/b"/>
</dbReference>
<dbReference type="Pfam" id="PF20256">
    <property type="entry name" value="MoCoBD_2"/>
    <property type="match status" value="2"/>
</dbReference>
<dbReference type="Proteomes" id="UP000256253">
    <property type="component" value="Unassembled WGS sequence"/>
</dbReference>
<keyword evidence="6" id="KW-1185">Reference proteome</keyword>
<dbReference type="SUPFAM" id="SSF54665">
    <property type="entry name" value="CO dehydrogenase molybdoprotein N-domain-like"/>
    <property type="match status" value="1"/>
</dbReference>
<proteinExistence type="predicted"/>
<name>A0A3D9UK14_9MICO</name>
<feature type="region of interest" description="Disordered" evidence="3">
    <location>
        <begin position="1"/>
        <end position="46"/>
    </location>
</feature>
<dbReference type="GO" id="GO:0005506">
    <property type="term" value="F:iron ion binding"/>
    <property type="evidence" value="ECO:0007669"/>
    <property type="project" value="InterPro"/>
</dbReference>
<evidence type="ECO:0000313" key="6">
    <source>
        <dbReference type="Proteomes" id="UP000256253"/>
    </source>
</evidence>
<feature type="region of interest" description="Disordered" evidence="3">
    <location>
        <begin position="556"/>
        <end position="581"/>
    </location>
</feature>
<dbReference type="InterPro" id="IPR046867">
    <property type="entry name" value="AldOxase/xan_DH_MoCoBD2"/>
</dbReference>
<comment type="caution">
    <text evidence="5">The sequence shown here is derived from an EMBL/GenBank/DDBJ whole genome shotgun (WGS) entry which is preliminary data.</text>
</comment>
<dbReference type="Pfam" id="PF01315">
    <property type="entry name" value="Ald_Xan_dh_C"/>
    <property type="match status" value="1"/>
</dbReference>
<evidence type="ECO:0000256" key="1">
    <source>
        <dbReference type="ARBA" id="ARBA00022505"/>
    </source>
</evidence>
<keyword evidence="1" id="KW-0500">Molybdenum</keyword>
<feature type="domain" description="Aldehyde oxidase/xanthine dehydrogenase a/b hammerhead" evidence="4">
    <location>
        <begin position="51"/>
        <end position="155"/>
    </location>
</feature>
<dbReference type="SUPFAM" id="SSF56003">
    <property type="entry name" value="Molybdenum cofactor-binding domain"/>
    <property type="match status" value="1"/>
</dbReference>
<accession>A0A3D9UK14</accession>
<gene>
    <name evidence="5" type="ORF">DFJ65_0762</name>
</gene>
<dbReference type="PANTHER" id="PTHR11908:SF132">
    <property type="entry name" value="ALDEHYDE OXIDASE 1-RELATED"/>
    <property type="match status" value="1"/>
</dbReference>
<dbReference type="InterPro" id="IPR008274">
    <property type="entry name" value="AldOxase/xan_DH_MoCoBD1"/>
</dbReference>
<dbReference type="EMBL" id="QTUA01000001">
    <property type="protein sequence ID" value="REF29792.1"/>
    <property type="molecule type" value="Genomic_DNA"/>
</dbReference>
<sequence>MSISMSTDAPARPQTRPDETETPERTNEAPAGREKSVGTPVRRVDGPLKVTGTAPYAYEHDVENPCYLWPVPAPITKGRIVRIDTEAARAVPGVLHILTHEDSPRLAVKSDPALWILQGPQIAHRGQIVGGVIAETPEAAREAAELVEVICEEEAAKVEFDPHDPEAESPRIVLMKRGTESKGDLDEGWREAVHRIDQEYANPTHFHAQMEPHAVIAIWHDVDGFDPRATRLTLFDTNQGPIIHRTLLPPLLGLLPNQLEVISPYVGGGFGGKAFPHPHIALAAMAAKVISPRPVKLALTRQQMFQSVGHRPEASQRIRLGADRNGRLTAIEHISTQAASRLKRNVDQSCFATRMMYATPNRRTEHRAVMLDLPPETWMRAPGDFNGMFALETAMDELAHQLGVDPIELRLRNEPDVDPETEKPWSTRALVPALKRGSELFDWGRRQDPGTLREGEWLIGIGVASTCFPNQHVASLFARITHTGGKYVVQMQASDIGTGAHTVLRQIAADALDVPVEQVETDIGRTGTPMAIMAGGSQGTYEWGNAIVAACEKLRRKHGDNPPDGASARAQGRPPRGASKYSRHAFGAQFAEVAVSSVTSEVRVRRLLGVYGAGTIINPLTARSQMVGGMTMALSAALFEESYHDPRFGKVMNHDLASYHIAAHADIGELEVEFLPEYDKWFGAKGSKGIGEMAMVGTPAAIGNAIFNATGIRLRDTPFTPASLIEATS</sequence>
<dbReference type="RefSeq" id="WP_211308357.1">
    <property type="nucleotide sequence ID" value="NZ_QTUA01000001.1"/>
</dbReference>
<dbReference type="Gene3D" id="3.30.365.10">
    <property type="entry name" value="Aldehyde oxidase/xanthine dehydrogenase, molybdopterin binding domain"/>
    <property type="match status" value="5"/>
</dbReference>
<dbReference type="InterPro" id="IPR036856">
    <property type="entry name" value="Ald_Oxase/Xan_DH_a/b_sf"/>
</dbReference>
<reference evidence="5 6" key="1">
    <citation type="submission" date="2018-08" db="EMBL/GenBank/DDBJ databases">
        <title>Sequencing the genomes of 1000 actinobacteria strains.</title>
        <authorList>
            <person name="Klenk H.-P."/>
        </authorList>
    </citation>
    <scope>NUCLEOTIDE SEQUENCE [LARGE SCALE GENOMIC DNA]</scope>
    <source>
        <strain evidence="5 6">DSM 22967</strain>
    </source>
</reference>
<dbReference type="InterPro" id="IPR037165">
    <property type="entry name" value="AldOxase/xan_DH_Mopterin-bd_sf"/>
</dbReference>
<evidence type="ECO:0000256" key="3">
    <source>
        <dbReference type="SAM" id="MobiDB-lite"/>
    </source>
</evidence>
<dbReference type="GO" id="GO:0016491">
    <property type="term" value="F:oxidoreductase activity"/>
    <property type="evidence" value="ECO:0007669"/>
    <property type="project" value="UniProtKB-KW"/>
</dbReference>
<evidence type="ECO:0000313" key="5">
    <source>
        <dbReference type="EMBL" id="REF29792.1"/>
    </source>
</evidence>
<dbReference type="SMART" id="SM01008">
    <property type="entry name" value="Ald_Xan_dh_C"/>
    <property type="match status" value="1"/>
</dbReference>
<protein>
    <submittedName>
        <fullName evidence="5">Xanthine dehydrogenase molybdenum binding subunit apoprotein</fullName>
    </submittedName>
</protein>
<feature type="compositionally biased region" description="Basic and acidic residues" evidence="3">
    <location>
        <begin position="15"/>
        <end position="46"/>
    </location>
</feature>